<evidence type="ECO:0000313" key="9">
    <source>
        <dbReference type="Proteomes" id="UP001634007"/>
    </source>
</evidence>
<sequence length="503" mass="56493">MEYYVAYLLLLCLLGWSINLLRGSSSQKSCGSGNQQPPGPRPLPIIGNILNLTDKPHQALAKLSELYGPVMTIKLGTITTIVISSPEAAKEALQKNDPLLCGRQIPDTVKASGHHTESVVWLPASDKWKQLRKVCTVQMFSAHKLDAGQHLRRKKVDELVGFVHESCQRGHCVDIGKATFTTVLNLISNTLFSVDLAHYDEGSSQEFRDLVWGVMEETGKPNVSDFFPVLQWFDLQGARRRISGYFSRLLAILDRMIEERTQARASSVASSPTNDVLDSLIDLKESGELSRSEIKSLLLDLFIAGVDTSTSSLEWAMAELLHNPEKIERAHEELDQVAHGNERTLQEPDIARLPYLQAIVKETLRLHPPVPFLIPHKAESDVQICRFQIPRHAQVLVNVWAMGRDPGIWPDPGSFVPERFVGREIDFKGRDFELIPFGSGRRICPGMPLAYRMVHSILASLLRSFDWKLEQGVRPEEMDMTEKFGITLQKATPLRAIPMKVRL</sequence>
<dbReference type="InterPro" id="IPR036396">
    <property type="entry name" value="Cyt_P450_sf"/>
</dbReference>
<keyword evidence="7" id="KW-0732">Signal</keyword>
<dbReference type="FunFam" id="1.10.630.10:FF:000007">
    <property type="entry name" value="Cytochrome P450 76C4"/>
    <property type="match status" value="1"/>
</dbReference>
<evidence type="ECO:0000256" key="7">
    <source>
        <dbReference type="SAM" id="SignalP"/>
    </source>
</evidence>
<accession>A0ABD3KHT5</accession>
<evidence type="ECO:0000256" key="2">
    <source>
        <dbReference type="ARBA" id="ARBA00022723"/>
    </source>
</evidence>
<evidence type="ECO:0008006" key="10">
    <source>
        <dbReference type="Google" id="ProtNLM"/>
    </source>
</evidence>
<evidence type="ECO:0000256" key="1">
    <source>
        <dbReference type="ARBA" id="ARBA00010617"/>
    </source>
</evidence>
<keyword evidence="2 5" id="KW-0479">Metal-binding</keyword>
<comment type="caution">
    <text evidence="8">The sequence shown here is derived from an EMBL/GenBank/DDBJ whole genome shotgun (WGS) entry which is preliminary data.</text>
</comment>
<dbReference type="InterPro" id="IPR001128">
    <property type="entry name" value="Cyt_P450"/>
</dbReference>
<dbReference type="AlphaFoldDB" id="A0ABD3KHT5"/>
<dbReference type="InterPro" id="IPR002401">
    <property type="entry name" value="Cyt_P450_E_grp-I"/>
</dbReference>
<dbReference type="PANTHER" id="PTHR47950">
    <property type="entry name" value="CYTOCHROME P450, FAMILY 76, SUBFAMILY C, POLYPEPTIDE 5-RELATED"/>
    <property type="match status" value="1"/>
</dbReference>
<dbReference type="PANTHER" id="PTHR47950:SF44">
    <property type="entry name" value="CYTOCHROME P450, FAMILY 76, SUBFAMILY C, POLYPEPTIDE 5-RELATED"/>
    <property type="match status" value="1"/>
</dbReference>
<evidence type="ECO:0000256" key="6">
    <source>
        <dbReference type="RuleBase" id="RU000461"/>
    </source>
</evidence>
<evidence type="ECO:0000256" key="4">
    <source>
        <dbReference type="ARBA" id="ARBA00023004"/>
    </source>
</evidence>
<dbReference type="Pfam" id="PF00067">
    <property type="entry name" value="p450"/>
    <property type="match status" value="1"/>
</dbReference>
<proteinExistence type="inferred from homology"/>
<feature type="chain" id="PRO_5044782603" description="Cytochrome P450" evidence="7">
    <location>
        <begin position="24"/>
        <end position="503"/>
    </location>
</feature>
<dbReference type="GO" id="GO:0046872">
    <property type="term" value="F:metal ion binding"/>
    <property type="evidence" value="ECO:0007669"/>
    <property type="project" value="UniProtKB-KW"/>
</dbReference>
<comment type="cofactor">
    <cofactor evidence="5">
        <name>heme</name>
        <dbReference type="ChEBI" id="CHEBI:30413"/>
    </cofactor>
</comment>
<gene>
    <name evidence="8" type="ORF">ACJRO7_020757</name>
</gene>
<keyword evidence="4 5" id="KW-0408">Iron</keyword>
<dbReference type="EMBL" id="JBJKBG010000005">
    <property type="protein sequence ID" value="KAL3739390.1"/>
    <property type="molecule type" value="Genomic_DNA"/>
</dbReference>
<feature type="binding site" description="axial binding residue" evidence="5">
    <location>
        <position position="444"/>
    </location>
    <ligand>
        <name>heme</name>
        <dbReference type="ChEBI" id="CHEBI:30413"/>
    </ligand>
    <ligandPart>
        <name>Fe</name>
        <dbReference type="ChEBI" id="CHEBI:18248"/>
    </ligandPart>
</feature>
<reference evidence="8 9" key="1">
    <citation type="submission" date="2024-11" db="EMBL/GenBank/DDBJ databases">
        <title>Chromosome-level genome assembly of Eucalyptus globulus Labill. provides insights into its genome evolution.</title>
        <authorList>
            <person name="Li X."/>
        </authorList>
    </citation>
    <scope>NUCLEOTIDE SEQUENCE [LARGE SCALE GENOMIC DNA]</scope>
    <source>
        <strain evidence="8">CL2024</strain>
        <tissue evidence="8">Fresh tender leaves</tissue>
    </source>
</reference>
<dbReference type="Gene3D" id="1.10.630.10">
    <property type="entry name" value="Cytochrome P450"/>
    <property type="match status" value="1"/>
</dbReference>
<keyword evidence="6" id="KW-0503">Monooxygenase</keyword>
<protein>
    <recommendedName>
        <fullName evidence="10">Cytochrome P450</fullName>
    </recommendedName>
</protein>
<name>A0ABD3KHT5_EUCGL</name>
<keyword evidence="9" id="KW-1185">Reference proteome</keyword>
<dbReference type="SUPFAM" id="SSF48264">
    <property type="entry name" value="Cytochrome P450"/>
    <property type="match status" value="1"/>
</dbReference>
<keyword evidence="3 6" id="KW-0560">Oxidoreductase</keyword>
<dbReference type="PRINTS" id="PR00385">
    <property type="entry name" value="P450"/>
</dbReference>
<evidence type="ECO:0000313" key="8">
    <source>
        <dbReference type="EMBL" id="KAL3739390.1"/>
    </source>
</evidence>
<comment type="similarity">
    <text evidence="1 6">Belongs to the cytochrome P450 family.</text>
</comment>
<dbReference type="CDD" id="cd11073">
    <property type="entry name" value="CYP76-like"/>
    <property type="match status" value="1"/>
</dbReference>
<dbReference type="GO" id="GO:0004497">
    <property type="term" value="F:monooxygenase activity"/>
    <property type="evidence" value="ECO:0007669"/>
    <property type="project" value="UniProtKB-KW"/>
</dbReference>
<dbReference type="InterPro" id="IPR017972">
    <property type="entry name" value="Cyt_P450_CS"/>
</dbReference>
<evidence type="ECO:0000256" key="5">
    <source>
        <dbReference type="PIRSR" id="PIRSR602401-1"/>
    </source>
</evidence>
<dbReference type="PRINTS" id="PR00463">
    <property type="entry name" value="EP450I"/>
</dbReference>
<dbReference type="Proteomes" id="UP001634007">
    <property type="component" value="Unassembled WGS sequence"/>
</dbReference>
<dbReference type="PROSITE" id="PS00086">
    <property type="entry name" value="CYTOCHROME_P450"/>
    <property type="match status" value="1"/>
</dbReference>
<keyword evidence="5 6" id="KW-0349">Heme</keyword>
<evidence type="ECO:0000256" key="3">
    <source>
        <dbReference type="ARBA" id="ARBA00023002"/>
    </source>
</evidence>
<organism evidence="8 9">
    <name type="scientific">Eucalyptus globulus</name>
    <name type="common">Tasmanian blue gum</name>
    <dbReference type="NCBI Taxonomy" id="34317"/>
    <lineage>
        <taxon>Eukaryota</taxon>
        <taxon>Viridiplantae</taxon>
        <taxon>Streptophyta</taxon>
        <taxon>Embryophyta</taxon>
        <taxon>Tracheophyta</taxon>
        <taxon>Spermatophyta</taxon>
        <taxon>Magnoliopsida</taxon>
        <taxon>eudicotyledons</taxon>
        <taxon>Gunneridae</taxon>
        <taxon>Pentapetalae</taxon>
        <taxon>rosids</taxon>
        <taxon>malvids</taxon>
        <taxon>Myrtales</taxon>
        <taxon>Myrtaceae</taxon>
        <taxon>Myrtoideae</taxon>
        <taxon>Eucalypteae</taxon>
        <taxon>Eucalyptus</taxon>
    </lineage>
</organism>
<feature type="signal peptide" evidence="7">
    <location>
        <begin position="1"/>
        <end position="23"/>
    </location>
</feature>